<evidence type="ECO:0000313" key="9">
    <source>
        <dbReference type="EMBL" id="TLU96089.1"/>
    </source>
</evidence>
<dbReference type="InterPro" id="IPR026444">
    <property type="entry name" value="Secre_tail"/>
</dbReference>
<reference evidence="9 10" key="1">
    <citation type="submission" date="2019-05" db="EMBL/GenBank/DDBJ databases">
        <authorList>
            <person name="Qu J.-H."/>
        </authorList>
    </citation>
    <scope>NUCLEOTIDE SEQUENCE [LARGE SCALE GENOMIC DNA]</scope>
    <source>
        <strain evidence="9 10">Z12</strain>
    </source>
</reference>
<dbReference type="Pfam" id="PF18962">
    <property type="entry name" value="Por_Secre_tail"/>
    <property type="match status" value="1"/>
</dbReference>
<evidence type="ECO:0000313" key="10">
    <source>
        <dbReference type="Proteomes" id="UP000309788"/>
    </source>
</evidence>
<dbReference type="InterPro" id="IPR008979">
    <property type="entry name" value="Galactose-bd-like_sf"/>
</dbReference>
<feature type="region of interest" description="Disordered" evidence="4">
    <location>
        <begin position="899"/>
        <end position="927"/>
    </location>
</feature>
<organism evidence="9 10">
    <name type="scientific">Dyadobacter sediminis</name>
    <dbReference type="NCBI Taxonomy" id="1493691"/>
    <lineage>
        <taxon>Bacteria</taxon>
        <taxon>Pseudomonadati</taxon>
        <taxon>Bacteroidota</taxon>
        <taxon>Cytophagia</taxon>
        <taxon>Cytophagales</taxon>
        <taxon>Spirosomataceae</taxon>
        <taxon>Dyadobacter</taxon>
    </lineage>
</organism>
<comment type="caution">
    <text evidence="9">The sequence shown here is derived from an EMBL/GenBank/DDBJ whole genome shotgun (WGS) entry which is preliminary data.</text>
</comment>
<dbReference type="Pfam" id="PF24517">
    <property type="entry name" value="CBM96"/>
    <property type="match status" value="1"/>
</dbReference>
<dbReference type="OrthoDB" id="937114at2"/>
<feature type="region of interest" description="Disordered" evidence="4">
    <location>
        <begin position="133"/>
        <end position="156"/>
    </location>
</feature>
<dbReference type="EMBL" id="VCEI01000011">
    <property type="protein sequence ID" value="TLU96089.1"/>
    <property type="molecule type" value="Genomic_DNA"/>
</dbReference>
<evidence type="ECO:0000256" key="5">
    <source>
        <dbReference type="SAM" id="SignalP"/>
    </source>
</evidence>
<dbReference type="SUPFAM" id="SSF49785">
    <property type="entry name" value="Galactose-binding domain-like"/>
    <property type="match status" value="1"/>
</dbReference>
<name>A0A5R9KIY9_9BACT</name>
<dbReference type="PANTHER" id="PTHR42754">
    <property type="entry name" value="ENDOGLUCANASE"/>
    <property type="match status" value="1"/>
</dbReference>
<comment type="subcellular location">
    <subcellularLocation>
        <location evidence="1">Secreted</location>
    </subcellularLocation>
</comment>
<feature type="domain" description="Malectin" evidence="6">
    <location>
        <begin position="577"/>
        <end position="716"/>
    </location>
</feature>
<evidence type="ECO:0000256" key="2">
    <source>
        <dbReference type="ARBA" id="ARBA00022525"/>
    </source>
</evidence>
<dbReference type="Gene3D" id="2.60.120.430">
    <property type="entry name" value="Galactose-binding lectin"/>
    <property type="match status" value="1"/>
</dbReference>
<accession>A0A5R9KIY9</accession>
<dbReference type="GO" id="GO:0005576">
    <property type="term" value="C:extracellular region"/>
    <property type="evidence" value="ECO:0007669"/>
    <property type="project" value="UniProtKB-SubCell"/>
</dbReference>
<dbReference type="InterPro" id="IPR055372">
    <property type="entry name" value="CBM96"/>
</dbReference>
<feature type="signal peptide" evidence="5">
    <location>
        <begin position="1"/>
        <end position="38"/>
    </location>
</feature>
<dbReference type="NCBIfam" id="NF033679">
    <property type="entry name" value="DNRLRE_dom"/>
    <property type="match status" value="1"/>
</dbReference>
<dbReference type="PANTHER" id="PTHR42754:SF1">
    <property type="entry name" value="LIPOPROTEIN"/>
    <property type="match status" value="1"/>
</dbReference>
<dbReference type="NCBIfam" id="TIGR04183">
    <property type="entry name" value="Por_Secre_tail"/>
    <property type="match status" value="1"/>
</dbReference>
<keyword evidence="10" id="KW-1185">Reference proteome</keyword>
<feature type="chain" id="PRO_5024456704" evidence="5">
    <location>
        <begin position="39"/>
        <end position="1001"/>
    </location>
</feature>
<keyword evidence="3 5" id="KW-0732">Signal</keyword>
<dbReference type="RefSeq" id="WP_138279785.1">
    <property type="nucleotide sequence ID" value="NZ_BMGE01000001.1"/>
</dbReference>
<dbReference type="AlphaFoldDB" id="A0A5R9KIY9"/>
<evidence type="ECO:0000259" key="7">
    <source>
        <dbReference type="Pfam" id="PF18962"/>
    </source>
</evidence>
<feature type="domain" description="Carbohydrate-binding module family 96" evidence="8">
    <location>
        <begin position="733"/>
        <end position="894"/>
    </location>
</feature>
<dbReference type="Proteomes" id="UP000309788">
    <property type="component" value="Unassembled WGS sequence"/>
</dbReference>
<evidence type="ECO:0000256" key="3">
    <source>
        <dbReference type="ARBA" id="ARBA00022729"/>
    </source>
</evidence>
<evidence type="ECO:0000259" key="6">
    <source>
        <dbReference type="Pfam" id="PF11721"/>
    </source>
</evidence>
<protein>
    <submittedName>
        <fullName evidence="9">DNRLRE domain-containing protein</fullName>
    </submittedName>
</protein>
<proteinExistence type="predicted"/>
<keyword evidence="2" id="KW-0964">Secreted</keyword>
<dbReference type="InterPro" id="IPR021720">
    <property type="entry name" value="Malectin_dom"/>
</dbReference>
<evidence type="ECO:0000256" key="4">
    <source>
        <dbReference type="SAM" id="MobiDB-lite"/>
    </source>
</evidence>
<evidence type="ECO:0000259" key="8">
    <source>
        <dbReference type="Pfam" id="PF24517"/>
    </source>
</evidence>
<feature type="domain" description="Secretion system C-terminal sorting" evidence="7">
    <location>
        <begin position="922"/>
        <end position="998"/>
    </location>
</feature>
<dbReference type="Pfam" id="PF11721">
    <property type="entry name" value="Malectin"/>
    <property type="match status" value="1"/>
</dbReference>
<sequence>MNKIQPENRCTKPDPACKLIAVLFSLACILLTGKNAFAQPDNLWDRTIGGSDTDRLYTATPTQDGGYILGGHTRSQADGNVTGASRGEEDYWLVKITSLGYKEWDKVIGGPQADYLRSVVQTSDGGYILAGHSFSGKGGDKSQNNRGENSPDEPLTSDYWIVKVSADGNKEWDKTIGSTKTEELNAVIQTADGGYLLGGTSDSPVGGEKTASSSGRDFWIVKLASNGSRQWDKTYGGAKREDLADIKQTSDGGYILGGSTFSAAGSGVTTGSKGGSDYWLVKTSSNGTKQWDKTYGGMQTDKMNRLQVTSDNGFILGGYSNSAISGDKSESAVNGFNDYWIIKVQDNGSRQWDKTFGGQNGHSVLTSLIQTSDGGYAIGGHSAASQGRAMSYGTQGGDDFWLLKLSANGSKTWDKTFGGTGTDQLRVIMENYGALMVAGTSNSPNGYYKTENQKGSDGKDDFWLVSLDSQERTGYLSWAQSSLSFQVDPASPAASESAYLITGNGEFVYATLIKTDDTPWLDLPPGTVGSTSFWVDASGMSPGTYTATVTAFAPGYFSARLDITLYIDGDDPAKRFVRINAGGPDFTSTDGRTFMTDQFYSGIDRVSSISGGEILNTTDDALYRTGRSSPSFGYHIPVSSGTVNVVLHFAEIWYGAPGRGPGGAGKRQFHVTIEGSRKLTNFDIFAAAGGAMRAITRTFPVTVTDGFLNIDLISGAADMPRLSAIEIVTTQLEVPAIADAYVREGYYYDNFGAEPELNVKNTPENVEPRRSAYLKFVVPESVAAGSAKLRIYGRNRENAKGVLLHVYGVDDDKWAENTISQSDAPVAREQSIGSVSVNQVQKYYEFDVTSFVKAQQQTGDAIVSFKLNDPANRNLRLVFNSRENALHPPQLVIQAAPTSSPAARTGREGSLAENVSPETSSVYPNPVSDHMTVGVALSHSGKTDLSLVSANGQEIPVFSSLEPQPGKSADIDVSHLNAGLYMLRIQSAKKAESIKVMIGKP</sequence>
<evidence type="ECO:0000256" key="1">
    <source>
        <dbReference type="ARBA" id="ARBA00004613"/>
    </source>
</evidence>
<gene>
    <name evidence="9" type="ORF">FEM55_02775</name>
</gene>